<protein>
    <recommendedName>
        <fullName evidence="3">YXWGXW repeat-containing protein</fullName>
    </recommendedName>
</protein>
<dbReference type="EMBL" id="CP042906">
    <property type="protein sequence ID" value="QEX15435.1"/>
    <property type="molecule type" value="Genomic_DNA"/>
</dbReference>
<reference evidence="1 2" key="1">
    <citation type="submission" date="2019-08" db="EMBL/GenBank/DDBJ databases">
        <title>Hyperibacter terrae gen. nov., sp. nov. and Hyperibacter viscosus sp. nov., two new members in the family Rhodospirillaceae isolated from the rhizosphere of Hypericum perforatum.</title>
        <authorList>
            <person name="Noviana Z."/>
        </authorList>
    </citation>
    <scope>NUCLEOTIDE SEQUENCE [LARGE SCALE GENOMIC DNA]</scope>
    <source>
        <strain evidence="1 2">R5913</strain>
    </source>
</reference>
<accession>A0A5J6MG51</accession>
<name>A0A5J6MG51_9PROT</name>
<organism evidence="1 2">
    <name type="scientific">Hypericibacter terrae</name>
    <dbReference type="NCBI Taxonomy" id="2602015"/>
    <lineage>
        <taxon>Bacteria</taxon>
        <taxon>Pseudomonadati</taxon>
        <taxon>Pseudomonadota</taxon>
        <taxon>Alphaproteobacteria</taxon>
        <taxon>Rhodospirillales</taxon>
        <taxon>Dongiaceae</taxon>
        <taxon>Hypericibacter</taxon>
    </lineage>
</organism>
<dbReference type="Pfam" id="PF12779">
    <property type="entry name" value="WXXGXW"/>
    <property type="match status" value="2"/>
</dbReference>
<dbReference type="RefSeq" id="WP_225308537.1">
    <property type="nucleotide sequence ID" value="NZ_CP042906.1"/>
</dbReference>
<dbReference type="InterPro" id="IPR024447">
    <property type="entry name" value="YXWGXW_rpt"/>
</dbReference>
<evidence type="ECO:0000313" key="1">
    <source>
        <dbReference type="EMBL" id="QEX15435.1"/>
    </source>
</evidence>
<keyword evidence="2" id="KW-1185">Reference proteome</keyword>
<proteinExistence type="predicted"/>
<sequence length="150" mass="16288">MSLFKTAMPGGQSISGRAGLPAISGRAGLLARPLLLALPLLLGLSACDPNFPWIGPGIQYPGWTLPPVDTTISTPNAPPAPQAETAAPIPQGPAGYFVWDPGHWHWTGQEFVWLGGHYVERPYRGSTWVPGTWAQDESKTVWIWTPGHWR</sequence>
<dbReference type="Proteomes" id="UP000326202">
    <property type="component" value="Chromosome"/>
</dbReference>
<dbReference type="AlphaFoldDB" id="A0A5J6MG51"/>
<evidence type="ECO:0008006" key="3">
    <source>
        <dbReference type="Google" id="ProtNLM"/>
    </source>
</evidence>
<evidence type="ECO:0000313" key="2">
    <source>
        <dbReference type="Proteomes" id="UP000326202"/>
    </source>
</evidence>
<gene>
    <name evidence="1" type="ORF">FRZ44_07190</name>
</gene>
<dbReference type="KEGG" id="htq:FRZ44_07190"/>